<dbReference type="PIRSF" id="PIRSF033091">
    <property type="entry name" value="Pesterase_YhaO"/>
    <property type="match status" value="1"/>
</dbReference>
<dbReference type="SUPFAM" id="SSF56300">
    <property type="entry name" value="Metallo-dependent phosphatases"/>
    <property type="match status" value="1"/>
</dbReference>
<dbReference type="GO" id="GO:0016787">
    <property type="term" value="F:hydrolase activity"/>
    <property type="evidence" value="ECO:0007669"/>
    <property type="project" value="UniProtKB-KW"/>
</dbReference>
<proteinExistence type="predicted"/>
<accession>A0A132P4U0</accession>
<evidence type="ECO:0000313" key="3">
    <source>
        <dbReference type="EMBL" id="KWX17335.1"/>
    </source>
</evidence>
<dbReference type="InterPro" id="IPR014576">
    <property type="entry name" value="Pesterase_YhaO"/>
</dbReference>
<dbReference type="PANTHER" id="PTHR30337">
    <property type="entry name" value="COMPONENT OF ATP-DEPENDENT DSDNA EXONUCLEASE"/>
    <property type="match status" value="1"/>
</dbReference>
<dbReference type="AlphaFoldDB" id="A0A132P4U0"/>
<name>A0A132P4U0_ENTFC</name>
<organism evidence="3 4">
    <name type="scientific">Enterococcus faecium</name>
    <name type="common">Streptococcus faecium</name>
    <dbReference type="NCBI Taxonomy" id="1352"/>
    <lineage>
        <taxon>Bacteria</taxon>
        <taxon>Bacillati</taxon>
        <taxon>Bacillota</taxon>
        <taxon>Bacilli</taxon>
        <taxon>Lactobacillales</taxon>
        <taxon>Enterococcaceae</taxon>
        <taxon>Enterococcus</taxon>
    </lineage>
</organism>
<dbReference type="InterPro" id="IPR004843">
    <property type="entry name" value="Calcineurin-like_PHP"/>
</dbReference>
<gene>
    <name evidence="3" type="ORF">AWT83_01960</name>
</gene>
<dbReference type="PANTHER" id="PTHR30337:SF7">
    <property type="entry name" value="PHOSPHOESTERASE"/>
    <property type="match status" value="1"/>
</dbReference>
<dbReference type="RefSeq" id="WP_002297564.1">
    <property type="nucleotide sequence ID" value="NZ_CP072894.1"/>
</dbReference>
<dbReference type="Proteomes" id="UP000070452">
    <property type="component" value="Unassembled WGS sequence"/>
</dbReference>
<dbReference type="Gene3D" id="3.60.21.10">
    <property type="match status" value="1"/>
</dbReference>
<evidence type="ECO:0000259" key="2">
    <source>
        <dbReference type="Pfam" id="PF00149"/>
    </source>
</evidence>
<dbReference type="InterPro" id="IPR041796">
    <property type="entry name" value="Mre11_N"/>
</dbReference>
<feature type="domain" description="Calcineurin-like phosphoesterase" evidence="2">
    <location>
        <begin position="3"/>
        <end position="200"/>
    </location>
</feature>
<evidence type="ECO:0000256" key="1">
    <source>
        <dbReference type="ARBA" id="ARBA00022801"/>
    </source>
</evidence>
<evidence type="ECO:0000313" key="4">
    <source>
        <dbReference type="Proteomes" id="UP000070452"/>
    </source>
</evidence>
<protein>
    <submittedName>
        <fullName evidence="3">Metallophosphoesterase</fullName>
    </submittedName>
</protein>
<dbReference type="Pfam" id="PF00149">
    <property type="entry name" value="Metallophos"/>
    <property type="match status" value="1"/>
</dbReference>
<reference evidence="3 4" key="1">
    <citation type="submission" date="2016-01" db="EMBL/GenBank/DDBJ databases">
        <title>Molecular Mechanisms for transfer of large genomic segments between Enterococcus faecium strains.</title>
        <authorList>
            <person name="Garcia-Solache M.A."/>
            <person name="Lebreton F."/>
            <person name="Mclaughlin R.E."/>
            <person name="Whiteaker J.D."/>
            <person name="Gilmore M.S."/>
            <person name="Rice L.B."/>
        </authorList>
    </citation>
    <scope>NUCLEOTIDE SEQUENCE [LARGE SCALE GENOMIC DNA]</scope>
    <source>
        <strain evidence="3 4">D344RRF x C68</strain>
    </source>
</reference>
<comment type="caution">
    <text evidence="3">The sequence shown here is derived from an EMBL/GenBank/DDBJ whole genome shotgun (WGS) entry which is preliminary data.</text>
</comment>
<dbReference type="CDD" id="cd00840">
    <property type="entry name" value="MPP_Mre11_N"/>
    <property type="match status" value="1"/>
</dbReference>
<dbReference type="InterPro" id="IPR029052">
    <property type="entry name" value="Metallo-depent_PP-like"/>
</dbReference>
<dbReference type="EMBL" id="LRHK01000001">
    <property type="protein sequence ID" value="KWX17335.1"/>
    <property type="molecule type" value="Genomic_DNA"/>
</dbReference>
<dbReference type="InterPro" id="IPR050535">
    <property type="entry name" value="DNA_Repair-Maintenance_Comp"/>
</dbReference>
<keyword evidence="1" id="KW-0378">Hydrolase</keyword>
<sequence>MVKFIHAADLHMDRSFEGLTTLDKTVQEKILKTNLTVLSNIIEQAIINNVDFVLLAGDNFHQNRPSLKIQKHFSEQMKRLEKNHIPVFIIFGNHDFYQKERYWFSFPKNVHLFTSETVETKKITIKSGETVSLSGFSYRQPWIQKDKVMEFPSRELTDYHIGLYHGEPGVSQKGNYAPFQPSKMQEKGYDYWALGHIHVPTVLNEKQTIVYPGAPQGHTKKEQASTSILLVELSKGSCQIHPIKVAEVYWKTKEISLRKARTTKEVIVHIRQQLSKVEYGFSLIEIKLKDYNHLNTDVLERIQSGELLDYLLEEFSDRINDFFIWRISLIEDTFYTKIPLAASAKLMEQLFQYYQTPQDFQQILNEVYSHQEAARILSELPEYQEETLEKAKQLLNQDFLFEEDQE</sequence>